<evidence type="ECO:0000313" key="2">
    <source>
        <dbReference type="EMBL" id="KKL74069.1"/>
    </source>
</evidence>
<feature type="non-terminal residue" evidence="2">
    <location>
        <position position="1"/>
    </location>
</feature>
<feature type="region of interest" description="Disordered" evidence="1">
    <location>
        <begin position="1"/>
        <end position="45"/>
    </location>
</feature>
<protein>
    <submittedName>
        <fullName evidence="2">Uncharacterized protein</fullName>
    </submittedName>
</protein>
<accession>A0A0F9EJ77</accession>
<dbReference type="EMBL" id="LAZR01024767">
    <property type="protein sequence ID" value="KKL74069.1"/>
    <property type="molecule type" value="Genomic_DNA"/>
</dbReference>
<feature type="compositionally biased region" description="Basic residues" evidence="1">
    <location>
        <begin position="26"/>
        <end position="35"/>
    </location>
</feature>
<evidence type="ECO:0000256" key="1">
    <source>
        <dbReference type="SAM" id="MobiDB-lite"/>
    </source>
</evidence>
<organism evidence="2">
    <name type="scientific">marine sediment metagenome</name>
    <dbReference type="NCBI Taxonomy" id="412755"/>
    <lineage>
        <taxon>unclassified sequences</taxon>
        <taxon>metagenomes</taxon>
        <taxon>ecological metagenomes</taxon>
    </lineage>
</organism>
<gene>
    <name evidence="2" type="ORF">LCGC14_2068610</name>
</gene>
<name>A0A0F9EJ77_9ZZZZ</name>
<comment type="caution">
    <text evidence="2">The sequence shown here is derived from an EMBL/GenBank/DDBJ whole genome shotgun (WGS) entry which is preliminary data.</text>
</comment>
<sequence>TEETGIITEEGEMLKGGELETTVKGGTRKKRSRKKKDTDETPATE</sequence>
<proteinExistence type="predicted"/>
<dbReference type="AlphaFoldDB" id="A0A0F9EJ77"/>
<reference evidence="2" key="1">
    <citation type="journal article" date="2015" name="Nature">
        <title>Complex archaea that bridge the gap between prokaryotes and eukaryotes.</title>
        <authorList>
            <person name="Spang A."/>
            <person name="Saw J.H."/>
            <person name="Jorgensen S.L."/>
            <person name="Zaremba-Niedzwiedzka K."/>
            <person name="Martijn J."/>
            <person name="Lind A.E."/>
            <person name="van Eijk R."/>
            <person name="Schleper C."/>
            <person name="Guy L."/>
            <person name="Ettema T.J."/>
        </authorList>
    </citation>
    <scope>NUCLEOTIDE SEQUENCE</scope>
</reference>